<organism evidence="17 18">
    <name type="scientific">Plasmodium falciparum IGH-CR14</name>
    <dbReference type="NCBI Taxonomy" id="580059"/>
    <lineage>
        <taxon>Eukaryota</taxon>
        <taxon>Sar</taxon>
        <taxon>Alveolata</taxon>
        <taxon>Apicomplexa</taxon>
        <taxon>Aconoidasida</taxon>
        <taxon>Haemosporida</taxon>
        <taxon>Plasmodiidae</taxon>
        <taxon>Plasmodium</taxon>
        <taxon>Plasmodium (Laverania)</taxon>
    </lineage>
</organism>
<comment type="similarity">
    <text evidence="13">Belongs to the dus family.</text>
</comment>
<dbReference type="PROSITE" id="PS01136">
    <property type="entry name" value="UPF0034"/>
    <property type="match status" value="1"/>
</dbReference>
<dbReference type="FunFam" id="3.20.20.70:FF:000239">
    <property type="entry name" value="tRNA-dihydrouridine synthase"/>
    <property type="match status" value="1"/>
</dbReference>
<evidence type="ECO:0000256" key="6">
    <source>
        <dbReference type="ARBA" id="ARBA00023002"/>
    </source>
</evidence>
<comment type="cofactor">
    <cofactor evidence="1 13 15">
        <name>FMN</name>
        <dbReference type="ChEBI" id="CHEBI:58210"/>
    </cofactor>
</comment>
<keyword evidence="5" id="KW-0521">NADP</keyword>
<feature type="active site" description="Proton donor" evidence="14">
    <location>
        <position position="115"/>
    </location>
</feature>
<evidence type="ECO:0000256" key="15">
    <source>
        <dbReference type="PIRSR" id="PIRSR006621-2"/>
    </source>
</evidence>
<evidence type="ECO:0000256" key="7">
    <source>
        <dbReference type="ARBA" id="ARBA00023027"/>
    </source>
</evidence>
<evidence type="ECO:0000256" key="13">
    <source>
        <dbReference type="PIRNR" id="PIRNR006621"/>
    </source>
</evidence>
<dbReference type="GO" id="GO:0102262">
    <property type="term" value="F:tRNA-dihydrouridine16 synthase activity"/>
    <property type="evidence" value="ECO:0007669"/>
    <property type="project" value="RHEA"/>
</dbReference>
<protein>
    <recommendedName>
        <fullName evidence="13">tRNA-dihydrouridine synthase</fullName>
        <ecNumber evidence="13">1.3.1.-</ecNumber>
    </recommendedName>
</protein>
<feature type="binding site" evidence="15">
    <location>
        <begin position="32"/>
        <end position="34"/>
    </location>
    <ligand>
        <name>FMN</name>
        <dbReference type="ChEBI" id="CHEBI:58210"/>
    </ligand>
</feature>
<dbReference type="InterPro" id="IPR035587">
    <property type="entry name" value="DUS-like_FMN-bd"/>
</dbReference>
<keyword evidence="4 13" id="KW-0819">tRNA processing</keyword>
<evidence type="ECO:0000256" key="12">
    <source>
        <dbReference type="ARBA" id="ARBA00049467"/>
    </source>
</evidence>
<evidence type="ECO:0000256" key="3">
    <source>
        <dbReference type="ARBA" id="ARBA00022643"/>
    </source>
</evidence>
<accession>A0A0L1I7J2</accession>
<comment type="catalytic activity">
    <reaction evidence="12">
        <text>5,6-dihydrouridine(17) in tRNA + NADP(+) = uridine(17) in tRNA + NADPH + H(+)</text>
        <dbReference type="Rhea" id="RHEA:53368"/>
        <dbReference type="Rhea" id="RHEA-COMP:13541"/>
        <dbReference type="Rhea" id="RHEA-COMP:13542"/>
        <dbReference type="ChEBI" id="CHEBI:15378"/>
        <dbReference type="ChEBI" id="CHEBI:57783"/>
        <dbReference type="ChEBI" id="CHEBI:58349"/>
        <dbReference type="ChEBI" id="CHEBI:65315"/>
        <dbReference type="ChEBI" id="CHEBI:74443"/>
        <dbReference type="EC" id="1.3.1.88"/>
    </reaction>
    <physiologicalReaction direction="right-to-left" evidence="12">
        <dbReference type="Rhea" id="RHEA:53370"/>
    </physiologicalReaction>
</comment>
<dbReference type="EC" id="1.3.1.-" evidence="13"/>
<evidence type="ECO:0000256" key="2">
    <source>
        <dbReference type="ARBA" id="ARBA00022630"/>
    </source>
</evidence>
<dbReference type="CDD" id="cd02801">
    <property type="entry name" value="DUS_like_FMN"/>
    <property type="match status" value="1"/>
</dbReference>
<evidence type="ECO:0000313" key="18">
    <source>
        <dbReference type="Proteomes" id="UP000054562"/>
    </source>
</evidence>
<comment type="catalytic activity">
    <reaction evidence="9">
        <text>5,6-dihydrouridine(17) in tRNA + NAD(+) = uridine(17) in tRNA + NADH + H(+)</text>
        <dbReference type="Rhea" id="RHEA:53372"/>
        <dbReference type="Rhea" id="RHEA-COMP:13541"/>
        <dbReference type="Rhea" id="RHEA-COMP:13542"/>
        <dbReference type="ChEBI" id="CHEBI:15378"/>
        <dbReference type="ChEBI" id="CHEBI:57540"/>
        <dbReference type="ChEBI" id="CHEBI:57945"/>
        <dbReference type="ChEBI" id="CHEBI:65315"/>
        <dbReference type="ChEBI" id="CHEBI:74443"/>
        <dbReference type="EC" id="1.3.1.88"/>
    </reaction>
    <physiologicalReaction direction="right-to-left" evidence="9">
        <dbReference type="Rhea" id="RHEA:53374"/>
    </physiologicalReaction>
</comment>
<dbReference type="PANTHER" id="PTHR11082:SF5">
    <property type="entry name" value="TRNA-DIHYDROURIDINE(16_17) SYNTHASE [NAD(P)(+)]-LIKE"/>
    <property type="match status" value="1"/>
</dbReference>
<keyword evidence="3 13" id="KW-0288">FMN</keyword>
<feature type="binding site" evidence="15">
    <location>
        <position position="86"/>
    </location>
    <ligand>
        <name>FMN</name>
        <dbReference type="ChEBI" id="CHEBI:58210"/>
    </ligand>
</feature>
<dbReference type="InterPro" id="IPR001269">
    <property type="entry name" value="DUS_fam"/>
</dbReference>
<comment type="catalytic activity">
    <reaction evidence="10">
        <text>5,6-dihydrouridine(16) in tRNA + NADP(+) = uridine(16) in tRNA + NADPH + H(+)</text>
        <dbReference type="Rhea" id="RHEA:53376"/>
        <dbReference type="Rhea" id="RHEA-COMP:13543"/>
        <dbReference type="Rhea" id="RHEA-COMP:13544"/>
        <dbReference type="ChEBI" id="CHEBI:15378"/>
        <dbReference type="ChEBI" id="CHEBI:57783"/>
        <dbReference type="ChEBI" id="CHEBI:58349"/>
        <dbReference type="ChEBI" id="CHEBI:65315"/>
        <dbReference type="ChEBI" id="CHEBI:74443"/>
        <dbReference type="EC" id="1.3.1.88"/>
    </reaction>
    <physiologicalReaction direction="right-to-left" evidence="10">
        <dbReference type="Rhea" id="RHEA:53378"/>
    </physiologicalReaction>
</comment>
<feature type="binding site" evidence="15">
    <location>
        <position position="183"/>
    </location>
    <ligand>
        <name>FMN</name>
        <dbReference type="ChEBI" id="CHEBI:58210"/>
    </ligand>
</feature>
<dbReference type="GO" id="GO:0050660">
    <property type="term" value="F:flavin adenine dinucleotide binding"/>
    <property type="evidence" value="ECO:0007669"/>
    <property type="project" value="InterPro"/>
</dbReference>
<evidence type="ECO:0000256" key="14">
    <source>
        <dbReference type="PIRSR" id="PIRSR006621-1"/>
    </source>
</evidence>
<evidence type="ECO:0000256" key="5">
    <source>
        <dbReference type="ARBA" id="ARBA00022857"/>
    </source>
</evidence>
<dbReference type="EMBL" id="GG665074">
    <property type="protein sequence ID" value="KNG75636.1"/>
    <property type="molecule type" value="Genomic_DNA"/>
</dbReference>
<dbReference type="InterPro" id="IPR018517">
    <property type="entry name" value="tRNA_hU_synthase_CS"/>
</dbReference>
<dbReference type="SUPFAM" id="SSF51395">
    <property type="entry name" value="FMN-linked oxidoreductases"/>
    <property type="match status" value="1"/>
</dbReference>
<keyword evidence="6 13" id="KW-0560">Oxidoreductase</keyword>
<evidence type="ECO:0000256" key="1">
    <source>
        <dbReference type="ARBA" id="ARBA00001917"/>
    </source>
</evidence>
<dbReference type="Gene3D" id="3.20.20.70">
    <property type="entry name" value="Aldolase class I"/>
    <property type="match status" value="1"/>
</dbReference>
<reference evidence="18" key="1">
    <citation type="submission" date="2015-07" db="EMBL/GenBank/DDBJ databases">
        <title>Annotation of Plasmodium falciparum IGH-CR14.</title>
        <authorList>
            <consortium name="The Broad Institute Genome Sequencing Platform"/>
            <person name="Volkman S.K."/>
            <person name="Neafsey D.E."/>
            <person name="Dash A.P."/>
            <person name="Chitnis C.E."/>
            <person name="Hartl D.L."/>
            <person name="Young S.K."/>
            <person name="Zeng Q."/>
            <person name="Koehrsen M."/>
            <person name="Alvarado L."/>
            <person name="Berlin A."/>
            <person name="Borenstein D."/>
            <person name="Chapman S.B."/>
            <person name="Chen Z."/>
            <person name="Engels R."/>
            <person name="Freedman E."/>
            <person name="Gellesch M."/>
            <person name="Goldberg J."/>
            <person name="Griggs A."/>
            <person name="Gujja S."/>
            <person name="Heilman E.R."/>
            <person name="Heiman D.I."/>
            <person name="Howarth C."/>
            <person name="Jen D."/>
            <person name="Larson L."/>
            <person name="Mehta T."/>
            <person name="Neiman D."/>
            <person name="Park D."/>
            <person name="Pearson M."/>
            <person name="Roberts A."/>
            <person name="Saif S."/>
            <person name="Shea T."/>
            <person name="Shenoy N."/>
            <person name="Sisk P."/>
            <person name="Stolte C."/>
            <person name="Sykes S."/>
            <person name="Walk T."/>
            <person name="White J."/>
            <person name="Yandava C."/>
            <person name="Haas B."/>
            <person name="Henn M.R."/>
            <person name="Nusbaum C."/>
            <person name="Birren B."/>
        </authorList>
    </citation>
    <scope>NUCLEOTIDE SEQUENCE [LARGE SCALE GENOMIC DNA]</scope>
    <source>
        <strain evidence="18">IGH-CR14</strain>
    </source>
</reference>
<feature type="domain" description="DUS-like FMN-binding" evidence="16">
    <location>
        <begin position="31"/>
        <end position="322"/>
    </location>
</feature>
<evidence type="ECO:0000313" key="17">
    <source>
        <dbReference type="EMBL" id="KNG75636.1"/>
    </source>
</evidence>
<dbReference type="Proteomes" id="UP000054562">
    <property type="component" value="Unassembled WGS sequence"/>
</dbReference>
<dbReference type="OrthoDB" id="272303at2759"/>
<dbReference type="GO" id="GO:0102263">
    <property type="term" value="F:tRNA-dihydrouridine17 synthase activity"/>
    <property type="evidence" value="ECO:0007669"/>
    <property type="project" value="RHEA"/>
</dbReference>
<evidence type="ECO:0000256" key="10">
    <source>
        <dbReference type="ARBA" id="ARBA00047652"/>
    </source>
</evidence>
<reference evidence="18" key="2">
    <citation type="submission" date="2015-07" db="EMBL/GenBank/DDBJ databases">
        <title>The genome sequence of Plasmodium falciparum IGH-CR14.</title>
        <authorList>
            <consortium name="The Broad Institute Genome Sequencing Platform"/>
            <person name="Volkman S.K."/>
            <person name="Neafsey D.E."/>
            <person name="Dash A.P."/>
            <person name="Chitnis C.E."/>
            <person name="Hartl D.L."/>
            <person name="Young S.K."/>
            <person name="Kodira C.D."/>
            <person name="Zeng Q."/>
            <person name="Koehrsen M."/>
            <person name="Godfrey P."/>
            <person name="Alvarado L."/>
            <person name="Berlin A."/>
            <person name="Borenstein D."/>
            <person name="Chen Z."/>
            <person name="Engels R."/>
            <person name="Freedman E."/>
            <person name="Gellesch M."/>
            <person name="Goldberg J."/>
            <person name="Griggs A."/>
            <person name="Gujja S."/>
            <person name="Heiman D."/>
            <person name="Hepburn T."/>
            <person name="Howarth C."/>
            <person name="Jen D."/>
            <person name="Larson L."/>
            <person name="Lewis B."/>
            <person name="Mehta T."/>
            <person name="Park D."/>
            <person name="Pearson M."/>
            <person name="Roberts A."/>
            <person name="Saif S."/>
            <person name="Shea T."/>
            <person name="Shenoy N."/>
            <person name="Sisk P."/>
            <person name="Stolte C."/>
            <person name="Sykes S."/>
            <person name="Walk T."/>
            <person name="White J."/>
            <person name="Yandava C."/>
            <person name="Wirth D.F."/>
            <person name="Nusbaum C."/>
            <person name="Birren B."/>
        </authorList>
    </citation>
    <scope>NUCLEOTIDE SEQUENCE [LARGE SCALE GENOMIC DNA]</scope>
    <source>
        <strain evidence="18">IGH-CR14</strain>
    </source>
</reference>
<proteinExistence type="inferred from homology"/>
<comment type="catalytic activity">
    <reaction evidence="11">
        <text>5,6-dihydrouridine(16) in tRNA + NAD(+) = uridine(16) in tRNA + NADH + H(+)</text>
        <dbReference type="Rhea" id="RHEA:53380"/>
        <dbReference type="Rhea" id="RHEA-COMP:13543"/>
        <dbReference type="Rhea" id="RHEA-COMP:13544"/>
        <dbReference type="ChEBI" id="CHEBI:15378"/>
        <dbReference type="ChEBI" id="CHEBI:57540"/>
        <dbReference type="ChEBI" id="CHEBI:57945"/>
        <dbReference type="ChEBI" id="CHEBI:65315"/>
        <dbReference type="ChEBI" id="CHEBI:74443"/>
        <dbReference type="EC" id="1.3.1.88"/>
    </reaction>
    <physiologicalReaction direction="right-to-left" evidence="11">
        <dbReference type="Rhea" id="RHEA:53382"/>
    </physiologicalReaction>
</comment>
<evidence type="ECO:0000256" key="11">
    <source>
        <dbReference type="ARBA" id="ARBA00048934"/>
    </source>
</evidence>
<dbReference type="Pfam" id="PF01207">
    <property type="entry name" value="Dus"/>
    <property type="match status" value="1"/>
</dbReference>
<dbReference type="PIRSF" id="PIRSF006621">
    <property type="entry name" value="Dus"/>
    <property type="match status" value="1"/>
</dbReference>
<sequence>MNNQYYDCYVEKKEYEKSFWESLGKPKYISAPMVDLSELPFRLLCRKYNCDLTFTPMLHSKNFVEHEKYRKGYFKSCDMDKPVIAQFCGNDSKILLEAINFIKDDVNAVDINLGCPQQIAKKGNYGAFLLHKHDEVVNLISDITNNCVIPITCKIRKIDNDYQKTLNLCYDLQSRGIKMITVHGRTKEEKGINIKQCDYEIIRIIKERLNIPIIANGSIEHFEDIKKCLNYTKADAVMCAEILLEKPYFFSNKNIDAVNIVNEYFELYLKYESNTKYLKGHLFKFLYKYFQVHTDLRDLLNNCHTLNDYINFKNVLNERKNMGTLTETSYSCHCDKLMEKKKKEIMNGSGITPLYLIKI</sequence>
<evidence type="ECO:0000256" key="9">
    <source>
        <dbReference type="ARBA" id="ARBA00047287"/>
    </source>
</evidence>
<dbReference type="InterPro" id="IPR013785">
    <property type="entry name" value="Aldolase_TIM"/>
</dbReference>
<evidence type="ECO:0000256" key="8">
    <source>
        <dbReference type="ARBA" id="ARBA00038313"/>
    </source>
</evidence>
<evidence type="ECO:0000259" key="16">
    <source>
        <dbReference type="Pfam" id="PF01207"/>
    </source>
</evidence>
<keyword evidence="2 13" id="KW-0285">Flavoprotein</keyword>
<comment type="similarity">
    <text evidence="8">Belongs to the Dus family. Dus1 subfamily.</text>
</comment>
<name>A0A0L1I7J2_PLAFA</name>
<gene>
    <name evidence="17" type="ORF">PFMG_01796</name>
</gene>
<dbReference type="AlphaFoldDB" id="A0A0L1I7J2"/>
<dbReference type="PANTHER" id="PTHR11082">
    <property type="entry name" value="TRNA-DIHYDROURIDINE SYNTHASE"/>
    <property type="match status" value="1"/>
</dbReference>
<feature type="binding site" evidence="15">
    <location>
        <position position="154"/>
    </location>
    <ligand>
        <name>FMN</name>
        <dbReference type="ChEBI" id="CHEBI:58210"/>
    </ligand>
</feature>
<keyword evidence="7" id="KW-0520">NAD</keyword>
<keyword evidence="15" id="KW-0547">Nucleotide-binding</keyword>
<comment type="function">
    <text evidence="13">Catalyzes the synthesis of dihydrouridine, a modified base found in the D-loop of most tRNAs.</text>
</comment>
<evidence type="ECO:0000256" key="4">
    <source>
        <dbReference type="ARBA" id="ARBA00022694"/>
    </source>
</evidence>